<evidence type="ECO:0000313" key="2">
    <source>
        <dbReference type="Proteomes" id="UP000708208"/>
    </source>
</evidence>
<organism evidence="1 2">
    <name type="scientific">Allacma fusca</name>
    <dbReference type="NCBI Taxonomy" id="39272"/>
    <lineage>
        <taxon>Eukaryota</taxon>
        <taxon>Metazoa</taxon>
        <taxon>Ecdysozoa</taxon>
        <taxon>Arthropoda</taxon>
        <taxon>Hexapoda</taxon>
        <taxon>Collembola</taxon>
        <taxon>Symphypleona</taxon>
        <taxon>Sminthuridae</taxon>
        <taxon>Allacma</taxon>
    </lineage>
</organism>
<gene>
    <name evidence="1" type="ORF">AFUS01_LOCUS33415</name>
</gene>
<dbReference type="AlphaFoldDB" id="A0A8J2PVH0"/>
<evidence type="ECO:0000313" key="1">
    <source>
        <dbReference type="EMBL" id="CAG7823185.1"/>
    </source>
</evidence>
<dbReference type="EMBL" id="CAJVCH010528701">
    <property type="protein sequence ID" value="CAG7823185.1"/>
    <property type="molecule type" value="Genomic_DNA"/>
</dbReference>
<accession>A0A8J2PVH0</accession>
<protein>
    <submittedName>
        <fullName evidence="1">Uncharacterized protein</fullName>
    </submittedName>
</protein>
<dbReference type="Proteomes" id="UP000708208">
    <property type="component" value="Unassembled WGS sequence"/>
</dbReference>
<keyword evidence="2" id="KW-1185">Reference proteome</keyword>
<reference evidence="1" key="1">
    <citation type="submission" date="2021-06" db="EMBL/GenBank/DDBJ databases">
        <authorList>
            <person name="Hodson N. C."/>
            <person name="Mongue J. A."/>
            <person name="Jaron S. K."/>
        </authorList>
    </citation>
    <scope>NUCLEOTIDE SEQUENCE</scope>
</reference>
<proteinExistence type="predicted"/>
<sequence>MAQEILPAVKEFQRRIFETTVRAEFVPAGGDKLIDFCKGLVKETSGIILHPNHWVIQNAVTVSGEYLMCHRQNTMSLELSEYCVKCWKRLLSILDLLNPGITQSRANAQMQLATVLHLQGKELLSRGRHGQMGSLEECLVLLTEALKFFKNECPTAGGVVRSVLTIEKNISQILADRSTLQMLRSTVSSSRK</sequence>
<comment type="caution">
    <text evidence="1">The sequence shown here is derived from an EMBL/GenBank/DDBJ whole genome shotgun (WGS) entry which is preliminary data.</text>
</comment>
<name>A0A8J2PVH0_9HEXA</name>